<dbReference type="Proteomes" id="UP000054683">
    <property type="component" value="Unassembled WGS sequence"/>
</dbReference>
<gene>
    <name evidence="1" type="ORF">AWB69_07707</name>
</gene>
<dbReference type="RefSeq" id="WP_269447519.1">
    <property type="nucleotide sequence ID" value="NZ_FCOK02000083.1"/>
</dbReference>
<protein>
    <submittedName>
        <fullName evidence="1">Uncharacterized protein</fullName>
    </submittedName>
</protein>
<sequence length="41" mass="4215">MMTKAVIAPGDYTGLHKEVVSVIGSARRTGARNVNAVMAAA</sequence>
<proteinExistence type="predicted"/>
<evidence type="ECO:0000313" key="1">
    <source>
        <dbReference type="EMBL" id="SAL67293.1"/>
    </source>
</evidence>
<name>A0A158JFP5_9BURK</name>
<organism evidence="1 2">
    <name type="scientific">Caballeronia udeis</name>
    <dbReference type="NCBI Taxonomy" id="1232866"/>
    <lineage>
        <taxon>Bacteria</taxon>
        <taxon>Pseudomonadati</taxon>
        <taxon>Pseudomonadota</taxon>
        <taxon>Betaproteobacteria</taxon>
        <taxon>Burkholderiales</taxon>
        <taxon>Burkholderiaceae</taxon>
        <taxon>Caballeronia</taxon>
    </lineage>
</organism>
<evidence type="ECO:0000313" key="2">
    <source>
        <dbReference type="Proteomes" id="UP000054683"/>
    </source>
</evidence>
<accession>A0A158JFP5</accession>
<dbReference type="AlphaFoldDB" id="A0A158JFP5"/>
<dbReference type="EMBL" id="FCOK02000083">
    <property type="protein sequence ID" value="SAL67293.1"/>
    <property type="molecule type" value="Genomic_DNA"/>
</dbReference>
<reference evidence="1 2" key="1">
    <citation type="submission" date="2016-01" db="EMBL/GenBank/DDBJ databases">
        <authorList>
            <person name="Oliw E.H."/>
        </authorList>
    </citation>
    <scope>NUCLEOTIDE SEQUENCE [LARGE SCALE GENOMIC DNA]</scope>
    <source>
        <strain evidence="1">LMG 27134</strain>
    </source>
</reference>